<dbReference type="OrthoDB" id="5788137at2759"/>
<reference evidence="13" key="3">
    <citation type="submission" date="2020-12" db="UniProtKB">
        <authorList>
            <consortium name="EnsemblPlants"/>
        </authorList>
    </citation>
    <scope>IDENTIFICATION</scope>
</reference>
<dbReference type="GeneID" id="112283119"/>
<evidence type="ECO:0000256" key="6">
    <source>
        <dbReference type="ARBA" id="ARBA00023136"/>
    </source>
</evidence>
<dbReference type="KEGG" id="ppp:112283119"/>
<feature type="transmembrane region" description="Helical" evidence="10">
    <location>
        <begin position="109"/>
        <end position="128"/>
    </location>
</feature>
<evidence type="ECO:0000313" key="12">
    <source>
        <dbReference type="EMBL" id="PNR53234.1"/>
    </source>
</evidence>
<evidence type="ECO:0000313" key="14">
    <source>
        <dbReference type="Proteomes" id="UP000006727"/>
    </source>
</evidence>
<evidence type="ECO:0000256" key="10">
    <source>
        <dbReference type="PIRNR" id="PIRNR015596"/>
    </source>
</evidence>
<dbReference type="STRING" id="3218.A9STK3"/>
<feature type="transmembrane region" description="Helical" evidence="10">
    <location>
        <begin position="149"/>
        <end position="166"/>
    </location>
</feature>
<dbReference type="FunCoup" id="A9STK3">
    <property type="interactions" value="586"/>
</dbReference>
<evidence type="ECO:0000256" key="5">
    <source>
        <dbReference type="ARBA" id="ARBA00023002"/>
    </source>
</evidence>
<dbReference type="Proteomes" id="UP000006727">
    <property type="component" value="Chromosome 6"/>
</dbReference>
<dbReference type="Gramene" id="Pp3c6_28890V3.1">
    <property type="protein sequence ID" value="Pp3c6_28890V3.1"/>
    <property type="gene ID" value="Pp3c6_28890"/>
</dbReference>
<dbReference type="PROSITE" id="PS50244">
    <property type="entry name" value="S5A_REDUCTASE"/>
    <property type="match status" value="1"/>
</dbReference>
<evidence type="ECO:0000256" key="1">
    <source>
        <dbReference type="ARBA" id="ARBA00004141"/>
    </source>
</evidence>
<dbReference type="RefSeq" id="XP_024377235.1">
    <property type="nucleotide sequence ID" value="XM_024521467.2"/>
</dbReference>
<sequence>MEEAAGDEEWYTIALWGYFAMAAIMFVLVNFCLSAPYGRHVRRGWGFSVPVREGWIIMESPALFVMALVYHAGQFHLQHVPHVLLRMHQMHYFHRTLVFPFRMRADGKAMPAAVVASGFFFNVYNSYIQARWISHIGVYPSSWLTSPQFLLGVAIFLVGFLGNIWADNVLLNLRDHKEDRSYKIPRGFLYEFITCPNYFCEIIEWLGWAIATNSVAGFFFFLSTLANLGPRAKTHHEWYHKKFNDYPRNRKALIPFLY</sequence>
<keyword evidence="6 10" id="KW-0472">Membrane</keyword>
<feature type="domain" description="3-oxo-5-alpha-steroid 4-dehydrogenase C-terminal" evidence="11">
    <location>
        <begin position="109"/>
        <end position="258"/>
    </location>
</feature>
<keyword evidence="10" id="KW-1069">Brassinosteroid biosynthesis</keyword>
<reference evidence="12 14" key="1">
    <citation type="journal article" date="2008" name="Science">
        <title>The Physcomitrella genome reveals evolutionary insights into the conquest of land by plants.</title>
        <authorList>
            <person name="Rensing S."/>
            <person name="Lang D."/>
            <person name="Zimmer A."/>
            <person name="Terry A."/>
            <person name="Salamov A."/>
            <person name="Shapiro H."/>
            <person name="Nishiyama T."/>
            <person name="Perroud P.-F."/>
            <person name="Lindquist E."/>
            <person name="Kamisugi Y."/>
            <person name="Tanahashi T."/>
            <person name="Sakakibara K."/>
            <person name="Fujita T."/>
            <person name="Oishi K."/>
            <person name="Shin-I T."/>
            <person name="Kuroki Y."/>
            <person name="Toyoda A."/>
            <person name="Suzuki Y."/>
            <person name="Hashimoto A."/>
            <person name="Yamaguchi K."/>
            <person name="Sugano A."/>
            <person name="Kohara Y."/>
            <person name="Fujiyama A."/>
            <person name="Anterola A."/>
            <person name="Aoki S."/>
            <person name="Ashton N."/>
            <person name="Barbazuk W.B."/>
            <person name="Barker E."/>
            <person name="Bennetzen J."/>
            <person name="Bezanilla M."/>
            <person name="Blankenship R."/>
            <person name="Cho S.H."/>
            <person name="Dutcher S."/>
            <person name="Estelle M."/>
            <person name="Fawcett J.A."/>
            <person name="Gundlach H."/>
            <person name="Hanada K."/>
            <person name="Heyl A."/>
            <person name="Hicks K.A."/>
            <person name="Hugh J."/>
            <person name="Lohr M."/>
            <person name="Mayer K."/>
            <person name="Melkozernov A."/>
            <person name="Murata T."/>
            <person name="Nelson D."/>
            <person name="Pils B."/>
            <person name="Prigge M."/>
            <person name="Reiss B."/>
            <person name="Renner T."/>
            <person name="Rombauts S."/>
            <person name="Rushton P."/>
            <person name="Sanderfoot A."/>
            <person name="Schween G."/>
            <person name="Shiu S.-H."/>
            <person name="Stueber K."/>
            <person name="Theodoulou F.L."/>
            <person name="Tu H."/>
            <person name="Van de Peer Y."/>
            <person name="Verrier P.J."/>
            <person name="Waters E."/>
            <person name="Wood A."/>
            <person name="Yang L."/>
            <person name="Cove D."/>
            <person name="Cuming A."/>
            <person name="Hasebe M."/>
            <person name="Lucas S."/>
            <person name="Mishler D.B."/>
            <person name="Reski R."/>
            <person name="Grigoriev I."/>
            <person name="Quatrano R.S."/>
            <person name="Boore J.L."/>
        </authorList>
    </citation>
    <scope>NUCLEOTIDE SEQUENCE [LARGE SCALE GENOMIC DNA]</scope>
    <source>
        <strain evidence="13 14">cv. Gransden 2004</strain>
    </source>
</reference>
<dbReference type="GO" id="GO:0016491">
    <property type="term" value="F:oxidoreductase activity"/>
    <property type="evidence" value="ECO:0000318"/>
    <property type="project" value="GO_Central"/>
</dbReference>
<dbReference type="Gene3D" id="1.20.120.1630">
    <property type="match status" value="1"/>
</dbReference>
<evidence type="ECO:0000259" key="11">
    <source>
        <dbReference type="Pfam" id="PF02544"/>
    </source>
</evidence>
<keyword evidence="4 10" id="KW-1133">Transmembrane helix</keyword>
<keyword evidence="5" id="KW-0560">Oxidoreductase</keyword>
<dbReference type="GO" id="GO:0016020">
    <property type="term" value="C:membrane"/>
    <property type="evidence" value="ECO:0007669"/>
    <property type="project" value="UniProtKB-SubCell"/>
</dbReference>
<name>A9STK3_PHYPA</name>
<dbReference type="UniPathway" id="UPA00381"/>
<dbReference type="PIRSF" id="PIRSF015596">
    <property type="entry name" value="5_alpha-SR2"/>
    <property type="match status" value="1"/>
</dbReference>
<comment type="pathway">
    <text evidence="9">Steroid biosynthesis.</text>
</comment>
<comment type="subcellular location">
    <subcellularLocation>
        <location evidence="1">Membrane</location>
        <topology evidence="1">Multi-pass membrane protein</topology>
    </subcellularLocation>
</comment>
<comment type="pathway">
    <text evidence="7 10">Plant hormone biosynthesis; brassinosteroid biosynthesis.</text>
</comment>
<keyword evidence="14" id="KW-1185">Reference proteome</keyword>
<keyword evidence="3 10" id="KW-0812">Transmembrane</keyword>
<dbReference type="eggNOG" id="KOG1638">
    <property type="taxonomic scope" value="Eukaryota"/>
</dbReference>
<keyword evidence="10" id="KW-0752">Steroid biosynthesis</keyword>
<evidence type="ECO:0000313" key="13">
    <source>
        <dbReference type="EnsemblPlants" id="Pp3c6_28890V3.1"/>
    </source>
</evidence>
<dbReference type="EnsemblPlants" id="Pp3c6_28890V3.2">
    <property type="protein sequence ID" value="Pp3c6_28890V3.2"/>
    <property type="gene ID" value="Pp3c6_28890"/>
</dbReference>
<dbReference type="GO" id="GO:0047751">
    <property type="term" value="F:3-oxo-5-alpha-steroid 4-dehydrogenase (NADP+) activity"/>
    <property type="evidence" value="ECO:0007669"/>
    <property type="project" value="UniProtKB-EC"/>
</dbReference>
<dbReference type="HOGENOM" id="CLU_065395_1_0_1"/>
<comment type="similarity">
    <text evidence="2 10">Belongs to the steroid 5-alpha reductase family.</text>
</comment>
<gene>
    <name evidence="13" type="primary">LOC112283119</name>
    <name evidence="12" type="ORF">PHYPA_009610</name>
</gene>
<evidence type="ECO:0000256" key="7">
    <source>
        <dbReference type="ARBA" id="ARBA00037910"/>
    </source>
</evidence>
<dbReference type="FunFam" id="1.20.120.1630:FF:000002">
    <property type="entry name" value="Steroid 5 alpha-reductase 1"/>
    <property type="match status" value="1"/>
</dbReference>
<accession>A9STK3</accession>
<dbReference type="Gramene" id="Pp3c6_28890V3.2">
    <property type="protein sequence ID" value="Pp3c6_28890V3.2"/>
    <property type="gene ID" value="Pp3c6_28890"/>
</dbReference>
<keyword evidence="10" id="KW-0444">Lipid biosynthesis</keyword>
<dbReference type="InterPro" id="IPR039357">
    <property type="entry name" value="SRD5A/TECR"/>
</dbReference>
<comment type="catalytic activity">
    <reaction evidence="8 10">
        <text>a 3-oxo-5alpha-steroid + NADP(+) = a 3-oxo-Delta(4)-steroid + NADPH + H(+)</text>
        <dbReference type="Rhea" id="RHEA:54384"/>
        <dbReference type="ChEBI" id="CHEBI:13601"/>
        <dbReference type="ChEBI" id="CHEBI:15378"/>
        <dbReference type="ChEBI" id="CHEBI:47909"/>
        <dbReference type="ChEBI" id="CHEBI:57783"/>
        <dbReference type="ChEBI" id="CHEBI:58349"/>
        <dbReference type="EC" id="1.3.1.22"/>
    </reaction>
</comment>
<feature type="transmembrane region" description="Helical" evidence="10">
    <location>
        <begin position="205"/>
        <end position="228"/>
    </location>
</feature>
<dbReference type="OMA" id="PHYALEW"/>
<keyword evidence="10" id="KW-0443">Lipid metabolism</keyword>
<feature type="transmembrane region" description="Helical" evidence="10">
    <location>
        <begin position="13"/>
        <end position="33"/>
    </location>
</feature>
<protein>
    <recommendedName>
        <fullName evidence="10">Steroid 5-alpha-reductase DET2</fullName>
        <ecNumber evidence="10">1.3.1.22</ecNumber>
    </recommendedName>
</protein>
<proteinExistence type="inferred from homology"/>
<dbReference type="PANTHER" id="PTHR10556:SF43">
    <property type="entry name" value="STEROID 5-ALPHA-REDUCTASE DET2"/>
    <property type="match status" value="1"/>
</dbReference>
<dbReference type="GO" id="GO:0016132">
    <property type="term" value="P:brassinosteroid biosynthetic process"/>
    <property type="evidence" value="ECO:0000318"/>
    <property type="project" value="GO_Central"/>
</dbReference>
<evidence type="ECO:0000256" key="3">
    <source>
        <dbReference type="ARBA" id="ARBA00022692"/>
    </source>
</evidence>
<reference evidence="12 14" key="2">
    <citation type="journal article" date="2018" name="Plant J.">
        <title>The Physcomitrella patens chromosome-scale assembly reveals moss genome structure and evolution.</title>
        <authorList>
            <person name="Lang D."/>
            <person name="Ullrich K.K."/>
            <person name="Murat F."/>
            <person name="Fuchs J."/>
            <person name="Jenkins J."/>
            <person name="Haas F.B."/>
            <person name="Piednoel M."/>
            <person name="Gundlach H."/>
            <person name="Van Bel M."/>
            <person name="Meyberg R."/>
            <person name="Vives C."/>
            <person name="Morata J."/>
            <person name="Symeonidi A."/>
            <person name="Hiss M."/>
            <person name="Muchero W."/>
            <person name="Kamisugi Y."/>
            <person name="Saleh O."/>
            <person name="Blanc G."/>
            <person name="Decker E.L."/>
            <person name="van Gessel N."/>
            <person name="Grimwood J."/>
            <person name="Hayes R.D."/>
            <person name="Graham S.W."/>
            <person name="Gunter L.E."/>
            <person name="McDaniel S.F."/>
            <person name="Hoernstein S.N.W."/>
            <person name="Larsson A."/>
            <person name="Li F.W."/>
            <person name="Perroud P.F."/>
            <person name="Phillips J."/>
            <person name="Ranjan P."/>
            <person name="Rokshar D.S."/>
            <person name="Rothfels C.J."/>
            <person name="Schneider L."/>
            <person name="Shu S."/>
            <person name="Stevenson D.W."/>
            <person name="Thummler F."/>
            <person name="Tillich M."/>
            <person name="Villarreal Aguilar J.C."/>
            <person name="Widiez T."/>
            <person name="Wong G.K."/>
            <person name="Wymore A."/>
            <person name="Zhang Y."/>
            <person name="Zimmer A.D."/>
            <person name="Quatrano R.S."/>
            <person name="Mayer K.F.X."/>
            <person name="Goodstein D."/>
            <person name="Casacuberta J.M."/>
            <person name="Vandepoele K."/>
            <person name="Reski R."/>
            <person name="Cuming A.C."/>
            <person name="Tuskan G.A."/>
            <person name="Maumus F."/>
            <person name="Salse J."/>
            <person name="Schmutz J."/>
            <person name="Rensing S.A."/>
        </authorList>
    </citation>
    <scope>NUCLEOTIDE SEQUENCE [LARGE SCALE GENOMIC DNA]</scope>
    <source>
        <strain evidence="13 14">cv. Gransden 2004</strain>
    </source>
</reference>
<comment type="function">
    <text evidence="10">Involved in a reduction step in the biosynthesis of the plant steroid, brassinolide.</text>
</comment>
<evidence type="ECO:0000256" key="2">
    <source>
        <dbReference type="ARBA" id="ARBA00007742"/>
    </source>
</evidence>
<dbReference type="InterPro" id="IPR001104">
    <property type="entry name" value="3-oxo-5_a-steroid_4-DH_C"/>
</dbReference>
<dbReference type="EnsemblPlants" id="Pp3c6_28890V3.1">
    <property type="protein sequence ID" value="Pp3c6_28890V3.1"/>
    <property type="gene ID" value="Pp3c6_28890"/>
</dbReference>
<feature type="transmembrane region" description="Helical" evidence="10">
    <location>
        <begin position="54"/>
        <end position="73"/>
    </location>
</feature>
<dbReference type="AlphaFoldDB" id="A9STK3"/>
<dbReference type="PANTHER" id="PTHR10556">
    <property type="entry name" value="3-OXO-5-ALPHA-STEROID 4-DEHYDROGENASE"/>
    <property type="match status" value="1"/>
</dbReference>
<evidence type="ECO:0000256" key="8">
    <source>
        <dbReference type="ARBA" id="ARBA00048164"/>
    </source>
</evidence>
<dbReference type="EMBL" id="ABEU02000006">
    <property type="protein sequence ID" value="PNR53234.1"/>
    <property type="molecule type" value="Genomic_DNA"/>
</dbReference>
<dbReference type="EC" id="1.3.1.22" evidence="10"/>
<organism evidence="12">
    <name type="scientific">Physcomitrium patens</name>
    <name type="common">Spreading-leaved earth moss</name>
    <name type="synonym">Physcomitrella patens</name>
    <dbReference type="NCBI Taxonomy" id="3218"/>
    <lineage>
        <taxon>Eukaryota</taxon>
        <taxon>Viridiplantae</taxon>
        <taxon>Streptophyta</taxon>
        <taxon>Embryophyta</taxon>
        <taxon>Bryophyta</taxon>
        <taxon>Bryophytina</taxon>
        <taxon>Bryopsida</taxon>
        <taxon>Funariidae</taxon>
        <taxon>Funariales</taxon>
        <taxon>Funariaceae</taxon>
        <taxon>Physcomitrium</taxon>
    </lineage>
</organism>
<dbReference type="Pfam" id="PF02544">
    <property type="entry name" value="Steroid_dh"/>
    <property type="match status" value="1"/>
</dbReference>
<dbReference type="InterPro" id="IPR016636">
    <property type="entry name" value="3-oxo-5-alpha-steroid_4-DH"/>
</dbReference>
<evidence type="ECO:0000256" key="9">
    <source>
        <dbReference type="ARBA" id="ARBA00060577"/>
    </source>
</evidence>
<dbReference type="PaxDb" id="3218-PP1S117_94V6.1"/>
<evidence type="ECO:0000256" key="4">
    <source>
        <dbReference type="ARBA" id="ARBA00022989"/>
    </source>
</evidence>